<name>A0A420I2L9_9PEZI</name>
<proteinExistence type="predicted"/>
<dbReference type="Proteomes" id="UP000286134">
    <property type="component" value="Unassembled WGS sequence"/>
</dbReference>
<dbReference type="InterPro" id="IPR029058">
    <property type="entry name" value="AB_hydrolase_fold"/>
</dbReference>
<dbReference type="Pfam" id="PF00135">
    <property type="entry name" value="COesterase"/>
    <property type="match status" value="1"/>
</dbReference>
<protein>
    <submittedName>
        <fullName evidence="2">Putative carboxylesterase family protein</fullName>
    </submittedName>
</protein>
<dbReference type="AlphaFoldDB" id="A0A420I2L9"/>
<dbReference type="PANTHER" id="PTHR11559">
    <property type="entry name" value="CARBOXYLESTERASE"/>
    <property type="match status" value="1"/>
</dbReference>
<evidence type="ECO:0000313" key="3">
    <source>
        <dbReference type="Proteomes" id="UP000286134"/>
    </source>
</evidence>
<evidence type="ECO:0000259" key="1">
    <source>
        <dbReference type="Pfam" id="PF00135"/>
    </source>
</evidence>
<gene>
    <name evidence="2" type="ORF">OnM2_022075</name>
</gene>
<accession>A0A420I2L9</accession>
<dbReference type="SUPFAM" id="SSF53474">
    <property type="entry name" value="alpha/beta-Hydrolases"/>
    <property type="match status" value="1"/>
</dbReference>
<feature type="domain" description="Carboxylesterase type B" evidence="1">
    <location>
        <begin position="39"/>
        <end position="153"/>
    </location>
</feature>
<dbReference type="InterPro" id="IPR050309">
    <property type="entry name" value="Type-B_Carboxylest/Lipase"/>
</dbReference>
<keyword evidence="3" id="KW-1185">Reference proteome</keyword>
<dbReference type="OrthoDB" id="3200163at2759"/>
<evidence type="ECO:0000313" key="2">
    <source>
        <dbReference type="EMBL" id="RKF63934.1"/>
    </source>
</evidence>
<sequence>MCPRKPKYFTGFPPENQATGCPKCSQAVPDWLMVENGILHQKMKPSNQCVPKPVSNDEVDDCLSLDILVPERLGDRCRLNSWWWIHLRGLKPERRPQPASRTWFGHRSTGHIFVSINYYLSLFGFLAGTGNDFASNSDRMDQRMALGWNQKHILWYSHDGALF</sequence>
<dbReference type="EMBL" id="MCFK01002231">
    <property type="protein sequence ID" value="RKF63934.1"/>
    <property type="molecule type" value="Genomic_DNA"/>
</dbReference>
<feature type="non-terminal residue" evidence="2">
    <location>
        <position position="163"/>
    </location>
</feature>
<reference evidence="2 3" key="1">
    <citation type="journal article" date="2018" name="BMC Genomics">
        <title>Comparative genome analyses reveal sequence features reflecting distinct modes of host-adaptation between dicot and monocot powdery mildew.</title>
        <authorList>
            <person name="Wu Y."/>
            <person name="Ma X."/>
            <person name="Pan Z."/>
            <person name="Kale S.D."/>
            <person name="Song Y."/>
            <person name="King H."/>
            <person name="Zhang Q."/>
            <person name="Presley C."/>
            <person name="Deng X."/>
            <person name="Wei C.I."/>
            <person name="Xiao S."/>
        </authorList>
    </citation>
    <scope>NUCLEOTIDE SEQUENCE [LARGE SCALE GENOMIC DNA]</scope>
    <source>
        <strain evidence="2">UMSG2</strain>
    </source>
</reference>
<comment type="caution">
    <text evidence="2">The sequence shown here is derived from an EMBL/GenBank/DDBJ whole genome shotgun (WGS) entry which is preliminary data.</text>
</comment>
<dbReference type="InterPro" id="IPR002018">
    <property type="entry name" value="CarbesteraseB"/>
</dbReference>
<dbReference type="Gene3D" id="3.40.50.1820">
    <property type="entry name" value="alpha/beta hydrolase"/>
    <property type="match status" value="1"/>
</dbReference>
<organism evidence="2 3">
    <name type="scientific">Erysiphe neolycopersici</name>
    <dbReference type="NCBI Taxonomy" id="212602"/>
    <lineage>
        <taxon>Eukaryota</taxon>
        <taxon>Fungi</taxon>
        <taxon>Dikarya</taxon>
        <taxon>Ascomycota</taxon>
        <taxon>Pezizomycotina</taxon>
        <taxon>Leotiomycetes</taxon>
        <taxon>Erysiphales</taxon>
        <taxon>Erysiphaceae</taxon>
        <taxon>Erysiphe</taxon>
    </lineage>
</organism>